<dbReference type="EC" id="4.1.2.4" evidence="2"/>
<dbReference type="InterPro" id="IPR013785">
    <property type="entry name" value="Aldolase_TIM"/>
</dbReference>
<evidence type="ECO:0000256" key="6">
    <source>
        <dbReference type="ARBA" id="ARBA00032755"/>
    </source>
</evidence>
<sequence>MSTIPTTNAEWTEAISALSAQLTGDVLPVPPTSPEQIPGMIDHTLLKEPIEPQQIDTLCQEARQHNFATVCVRVGYVAQAVANLKDLPNVGVACVVGFHEGTYETEYKVSEAREAVALGASELDMVIDYPKLKKGEYTAVYEDVLAVRRAAPLPVLLKAILETSELEKEEIIAATLLCCIAGVDFVKTSTGFKGPATEDAVSLMRTVSQVAGFPNVQVKASGGVRTASDCLRMVKAGATRIGASAGVNIVRELTSGETQAQSTGGDGY</sequence>
<evidence type="ECO:0000256" key="5">
    <source>
        <dbReference type="ARBA" id="ARBA00023270"/>
    </source>
</evidence>
<dbReference type="eggNOG" id="KOG3981">
    <property type="taxonomic scope" value="Eukaryota"/>
</dbReference>
<dbReference type="PANTHER" id="PTHR10889">
    <property type="entry name" value="DEOXYRIBOSE-PHOSPHATE ALDOLASE"/>
    <property type="match status" value="1"/>
</dbReference>
<dbReference type="PhylomeDB" id="S8AM20"/>
<gene>
    <name evidence="9" type="ORF">PDE_01848</name>
</gene>
<evidence type="ECO:0000256" key="1">
    <source>
        <dbReference type="ARBA" id="ARBA00010936"/>
    </source>
</evidence>
<dbReference type="PANTHER" id="PTHR10889:SF1">
    <property type="entry name" value="DEOXYRIBOSE-PHOSPHATE ALDOLASE"/>
    <property type="match status" value="1"/>
</dbReference>
<dbReference type="Pfam" id="PF01791">
    <property type="entry name" value="DeoC"/>
    <property type="match status" value="1"/>
</dbReference>
<dbReference type="UniPathway" id="UPA00002">
    <property type="reaction ID" value="UER00468"/>
</dbReference>
<dbReference type="NCBIfam" id="TIGR00126">
    <property type="entry name" value="deoC"/>
    <property type="match status" value="1"/>
</dbReference>
<evidence type="ECO:0000313" key="10">
    <source>
        <dbReference type="Proteomes" id="UP000019376"/>
    </source>
</evidence>
<evidence type="ECO:0000256" key="3">
    <source>
        <dbReference type="ARBA" id="ARBA00022490"/>
    </source>
</evidence>
<dbReference type="STRING" id="933388.S8AM20"/>
<protein>
    <recommendedName>
        <fullName evidence="2">deoxyribose-phosphate aldolase</fullName>
        <ecNumber evidence="2">4.1.2.4</ecNumber>
    </recommendedName>
    <alternativeName>
        <fullName evidence="6">2-deoxy-D-ribose 5-phosphate aldolase</fullName>
    </alternativeName>
</protein>
<keyword evidence="4" id="KW-0456">Lyase</keyword>
<feature type="active site" description="Proton donor/acceptor" evidence="8">
    <location>
        <position position="219"/>
    </location>
</feature>
<keyword evidence="10" id="KW-1185">Reference proteome</keyword>
<dbReference type="OrthoDB" id="70823at2759"/>
<keyword evidence="5 8" id="KW-0704">Schiff base</keyword>
<dbReference type="GO" id="GO:0005737">
    <property type="term" value="C:cytoplasm"/>
    <property type="evidence" value="ECO:0007669"/>
    <property type="project" value="InterPro"/>
</dbReference>
<name>S8AM20_PENO1</name>
<feature type="active site" description="Schiff-base intermediate with acetaldehyde" evidence="8">
    <location>
        <position position="187"/>
    </location>
</feature>
<evidence type="ECO:0000256" key="7">
    <source>
        <dbReference type="ARBA" id="ARBA00048791"/>
    </source>
</evidence>
<dbReference type="SMART" id="SM01133">
    <property type="entry name" value="DeoC"/>
    <property type="match status" value="1"/>
</dbReference>
<dbReference type="FunFam" id="3.20.20.70:FF:000044">
    <property type="entry name" value="Deoxyribose-phosphate aldolase"/>
    <property type="match status" value="1"/>
</dbReference>
<dbReference type="SUPFAM" id="SSF51569">
    <property type="entry name" value="Aldolase"/>
    <property type="match status" value="1"/>
</dbReference>
<evidence type="ECO:0000256" key="8">
    <source>
        <dbReference type="PIRSR" id="PIRSR001357-50"/>
    </source>
</evidence>
<proteinExistence type="inferred from homology"/>
<dbReference type="InterPro" id="IPR028581">
    <property type="entry name" value="DeoC_typeI"/>
</dbReference>
<comment type="similarity">
    <text evidence="1">Belongs to the DeoC/FbaB aldolase family. DeoC type 1 subfamily.</text>
</comment>
<dbReference type="CDD" id="cd00959">
    <property type="entry name" value="DeoC"/>
    <property type="match status" value="1"/>
</dbReference>
<dbReference type="InterPro" id="IPR011343">
    <property type="entry name" value="DeoC"/>
</dbReference>
<evidence type="ECO:0000256" key="2">
    <source>
        <dbReference type="ARBA" id="ARBA00012515"/>
    </source>
</evidence>
<dbReference type="GO" id="GO:0046386">
    <property type="term" value="P:deoxyribose phosphate catabolic process"/>
    <property type="evidence" value="ECO:0007669"/>
    <property type="project" value="UniProtKB-UniPathway"/>
</dbReference>
<accession>S8AM20</accession>
<dbReference type="Proteomes" id="UP000019376">
    <property type="component" value="Unassembled WGS sequence"/>
</dbReference>
<dbReference type="GO" id="GO:0004139">
    <property type="term" value="F:deoxyribose-phosphate aldolase activity"/>
    <property type="evidence" value="ECO:0007669"/>
    <property type="project" value="UniProtKB-EC"/>
</dbReference>
<keyword evidence="3" id="KW-0963">Cytoplasm</keyword>
<comment type="catalytic activity">
    <reaction evidence="7">
        <text>2-deoxy-D-ribose 5-phosphate = D-glyceraldehyde 3-phosphate + acetaldehyde</text>
        <dbReference type="Rhea" id="RHEA:12821"/>
        <dbReference type="ChEBI" id="CHEBI:15343"/>
        <dbReference type="ChEBI" id="CHEBI:59776"/>
        <dbReference type="ChEBI" id="CHEBI:62877"/>
        <dbReference type="EC" id="4.1.2.4"/>
    </reaction>
</comment>
<dbReference type="InterPro" id="IPR002915">
    <property type="entry name" value="DeoC/FbaB/LacD_aldolase"/>
</dbReference>
<dbReference type="GO" id="GO:0016052">
    <property type="term" value="P:carbohydrate catabolic process"/>
    <property type="evidence" value="ECO:0007669"/>
    <property type="project" value="TreeGrafter"/>
</dbReference>
<dbReference type="Gene3D" id="3.20.20.70">
    <property type="entry name" value="Aldolase class I"/>
    <property type="match status" value="1"/>
</dbReference>
<dbReference type="HAMAP" id="MF_00114">
    <property type="entry name" value="DeoC_type1"/>
    <property type="match status" value="1"/>
</dbReference>
<dbReference type="EMBL" id="KB644409">
    <property type="protein sequence ID" value="EPS26908.1"/>
    <property type="molecule type" value="Genomic_DNA"/>
</dbReference>
<dbReference type="PIRSF" id="PIRSF001357">
    <property type="entry name" value="DeoC"/>
    <property type="match status" value="1"/>
</dbReference>
<organism evidence="9 10">
    <name type="scientific">Penicillium oxalicum (strain 114-2 / CGMCC 5302)</name>
    <name type="common">Penicillium decumbens</name>
    <dbReference type="NCBI Taxonomy" id="933388"/>
    <lineage>
        <taxon>Eukaryota</taxon>
        <taxon>Fungi</taxon>
        <taxon>Dikarya</taxon>
        <taxon>Ascomycota</taxon>
        <taxon>Pezizomycotina</taxon>
        <taxon>Eurotiomycetes</taxon>
        <taxon>Eurotiomycetidae</taxon>
        <taxon>Eurotiales</taxon>
        <taxon>Aspergillaceae</taxon>
        <taxon>Penicillium</taxon>
    </lineage>
</organism>
<dbReference type="GO" id="GO:0009264">
    <property type="term" value="P:deoxyribonucleotide catabolic process"/>
    <property type="evidence" value="ECO:0007669"/>
    <property type="project" value="InterPro"/>
</dbReference>
<reference evidence="9 10" key="1">
    <citation type="journal article" date="2013" name="PLoS ONE">
        <title>Genomic and secretomic analyses reveal unique features of the lignocellulolytic enzyme system of Penicillium decumbens.</title>
        <authorList>
            <person name="Liu G."/>
            <person name="Zhang L."/>
            <person name="Wei X."/>
            <person name="Zou G."/>
            <person name="Qin Y."/>
            <person name="Ma L."/>
            <person name="Li J."/>
            <person name="Zheng H."/>
            <person name="Wang S."/>
            <person name="Wang C."/>
            <person name="Xun L."/>
            <person name="Zhao G.-P."/>
            <person name="Zhou Z."/>
            <person name="Qu Y."/>
        </authorList>
    </citation>
    <scope>NUCLEOTIDE SEQUENCE [LARGE SCALE GENOMIC DNA]</scope>
    <source>
        <strain evidence="10">114-2 / CGMCC 5302</strain>
    </source>
</reference>
<dbReference type="HOGENOM" id="CLU_053595_0_1_1"/>
<dbReference type="AlphaFoldDB" id="S8AM20"/>
<evidence type="ECO:0000256" key="4">
    <source>
        <dbReference type="ARBA" id="ARBA00023239"/>
    </source>
</evidence>
<evidence type="ECO:0000313" key="9">
    <source>
        <dbReference type="EMBL" id="EPS26908.1"/>
    </source>
</evidence>